<proteinExistence type="predicted"/>
<organism evidence="1 2">
    <name type="scientific">Panagrolaimus sp. ES5</name>
    <dbReference type="NCBI Taxonomy" id="591445"/>
    <lineage>
        <taxon>Eukaryota</taxon>
        <taxon>Metazoa</taxon>
        <taxon>Ecdysozoa</taxon>
        <taxon>Nematoda</taxon>
        <taxon>Chromadorea</taxon>
        <taxon>Rhabditida</taxon>
        <taxon>Tylenchina</taxon>
        <taxon>Panagrolaimomorpha</taxon>
        <taxon>Panagrolaimoidea</taxon>
        <taxon>Panagrolaimidae</taxon>
        <taxon>Panagrolaimus</taxon>
    </lineage>
</organism>
<reference evidence="2" key="1">
    <citation type="submission" date="2022-11" db="UniProtKB">
        <authorList>
            <consortium name="WormBaseParasite"/>
        </authorList>
    </citation>
    <scope>IDENTIFICATION</scope>
</reference>
<name>A0AC34F585_9BILA</name>
<sequence length="210" mass="23927">MMDKVTPESAMNCPYELTNEKVVFEGKWMITKQVDFKLHGSNNNGVWMSAHRPRRGNTLNADGVDIIATLKKDEKKYYILVKQYRIPIRRWILEFPAGLIDQSDKSIEEAGIREMKEETGYTVSRVVRCTPKGTFLNPGLSSDSSAFLIVECDGEDPANQNPKQFLDTDESIEVVLVEHEKLLDYLDDVSKRGEVEVATQLYSFALARLF</sequence>
<dbReference type="Proteomes" id="UP000887579">
    <property type="component" value="Unplaced"/>
</dbReference>
<evidence type="ECO:0000313" key="2">
    <source>
        <dbReference type="WBParaSite" id="ES5_v2.g12111.t1"/>
    </source>
</evidence>
<dbReference type="WBParaSite" id="ES5_v2.g12111.t1">
    <property type="protein sequence ID" value="ES5_v2.g12111.t1"/>
    <property type="gene ID" value="ES5_v2.g12111"/>
</dbReference>
<evidence type="ECO:0000313" key="1">
    <source>
        <dbReference type="Proteomes" id="UP000887579"/>
    </source>
</evidence>
<protein>
    <submittedName>
        <fullName evidence="2">Nudix hydrolase domain-containing protein</fullName>
    </submittedName>
</protein>
<accession>A0AC34F585</accession>